<dbReference type="SUPFAM" id="SSF53098">
    <property type="entry name" value="Ribonuclease H-like"/>
    <property type="match status" value="1"/>
</dbReference>
<dbReference type="PANTHER" id="PTHR37162">
    <property type="entry name" value="HAT FAMILY DIMERISATION DOMAINCONTAINING PROTEIN-RELATED"/>
    <property type="match status" value="1"/>
</dbReference>
<accession>A0ABR3I3R1</accession>
<evidence type="ECO:0000259" key="2">
    <source>
        <dbReference type="Pfam" id="PF05699"/>
    </source>
</evidence>
<dbReference type="InterPro" id="IPR008906">
    <property type="entry name" value="HATC_C_dom"/>
</dbReference>
<comment type="caution">
    <text evidence="4">The sequence shown here is derived from an EMBL/GenBank/DDBJ whole genome shotgun (WGS) entry which is preliminary data.</text>
</comment>
<feature type="region of interest" description="Disordered" evidence="1">
    <location>
        <begin position="1"/>
        <end position="42"/>
    </location>
</feature>
<feature type="compositionally biased region" description="Polar residues" evidence="1">
    <location>
        <begin position="1"/>
        <end position="10"/>
    </location>
</feature>
<name>A0ABR3I3R1_LOXSC</name>
<dbReference type="EMBL" id="JBEUOH010000009">
    <property type="protein sequence ID" value="KAL0883453.1"/>
    <property type="molecule type" value="Genomic_DNA"/>
</dbReference>
<feature type="compositionally biased region" description="Basic and acidic residues" evidence="1">
    <location>
        <begin position="29"/>
        <end position="42"/>
    </location>
</feature>
<gene>
    <name evidence="3" type="ORF">ABMA27_016832</name>
    <name evidence="4" type="ORF">ABMA27_016833</name>
</gene>
<evidence type="ECO:0000313" key="3">
    <source>
        <dbReference type="EMBL" id="KAL0883453.1"/>
    </source>
</evidence>
<evidence type="ECO:0000313" key="5">
    <source>
        <dbReference type="Proteomes" id="UP001549920"/>
    </source>
</evidence>
<sequence>MDKFLISSTSRQEKRRNINDDCDSSSSTMHEKPLPKKQKQQRDFNEKCLTDITFKNWISKREQECGMITAYCKVCDCTVLNHKPALVKHMNTSKHVQNISSKSHTTPIQQMMKPKPEDEFKKRAEFKICAFLAQHNLSFSLVDDLIPFLKNTFTDSDTIKSIELGRTKATNTIKTVLGPILTQELVEKLKKTPFSIIMDETTDISVKKQCALTVIYYDEIDCVRTQFLDIYEVESGKAEDLCNNLLTWLQDRQIPLKKFVGFASDTTNSMVGEHHSVFSHLKLKVPHIACIKCSCHMIHLVAAKACLKLPRSVEDLLRSIGAHFSRSTKRQNKLKEFQDFFKVDIHKILSPATTRWLSLEACVNRTLEQYQVLGEYFKLEVFEDPSKVTEDILTSLNNRFTKIYLEFMSYILNLFNDFNRLFQSEKPLLHQLKPEVHKLIKTIASNYMDFNYCKTTDAYKIEYANPRFYLPLEKIYLGVAAQASINEFSTEIPPTQIADFRKTCLSFYIEALSQIRKRFSFEDPLFDLLENVLNPIKAQKFEVKDLSSVIKRFPNIETDTENLHKEWKKHAFLDFNKLNISPDLPVEEYWNKILKMRDGTGEPMFPNLKEIIMVLLVLPFSNACVERVFSQLKLIKSDNRNRLNTDTIAALMATKAAVKNATKFEPSKALMHARIKYSKESDNDGEGRYLLLFLIFFHK</sequence>
<proteinExistence type="predicted"/>
<reference evidence="4 5" key="1">
    <citation type="submission" date="2024-06" db="EMBL/GenBank/DDBJ databases">
        <title>A chromosome-level genome assembly of beet webworm, Loxostege sticticalis.</title>
        <authorList>
            <person name="Zhang Y."/>
        </authorList>
    </citation>
    <scope>NUCLEOTIDE SEQUENCE [LARGE SCALE GENOMIC DNA]</scope>
    <source>
        <strain evidence="4">AQ026</strain>
        <tissue evidence="4">Whole body</tissue>
    </source>
</reference>
<evidence type="ECO:0000256" key="1">
    <source>
        <dbReference type="SAM" id="MobiDB-lite"/>
    </source>
</evidence>
<dbReference type="InterPro" id="IPR012337">
    <property type="entry name" value="RNaseH-like_sf"/>
</dbReference>
<keyword evidence="5" id="KW-1185">Reference proteome</keyword>
<organism evidence="4 5">
    <name type="scientific">Loxostege sticticalis</name>
    <name type="common">Beet webworm moth</name>
    <dbReference type="NCBI Taxonomy" id="481309"/>
    <lineage>
        <taxon>Eukaryota</taxon>
        <taxon>Metazoa</taxon>
        <taxon>Ecdysozoa</taxon>
        <taxon>Arthropoda</taxon>
        <taxon>Hexapoda</taxon>
        <taxon>Insecta</taxon>
        <taxon>Pterygota</taxon>
        <taxon>Neoptera</taxon>
        <taxon>Endopterygota</taxon>
        <taxon>Lepidoptera</taxon>
        <taxon>Glossata</taxon>
        <taxon>Ditrysia</taxon>
        <taxon>Pyraloidea</taxon>
        <taxon>Crambidae</taxon>
        <taxon>Pyraustinae</taxon>
        <taxon>Loxostege</taxon>
    </lineage>
</organism>
<feature type="domain" description="HAT C-terminal dimerisation" evidence="2">
    <location>
        <begin position="574"/>
        <end position="655"/>
    </location>
</feature>
<dbReference type="EMBL" id="JBEUOH010000009">
    <property type="protein sequence ID" value="KAL0883454.1"/>
    <property type="molecule type" value="Genomic_DNA"/>
</dbReference>
<evidence type="ECO:0000313" key="4">
    <source>
        <dbReference type="EMBL" id="KAL0883454.1"/>
    </source>
</evidence>
<feature type="region of interest" description="Disordered" evidence="1">
    <location>
        <begin position="94"/>
        <end position="114"/>
    </location>
</feature>
<protein>
    <recommendedName>
        <fullName evidence="2">HAT C-terminal dimerisation domain-containing protein</fullName>
    </recommendedName>
</protein>
<dbReference type="PANTHER" id="PTHR37162:SF1">
    <property type="entry name" value="BED-TYPE DOMAIN-CONTAINING PROTEIN"/>
    <property type="match status" value="1"/>
</dbReference>
<dbReference type="Pfam" id="PF05699">
    <property type="entry name" value="Dimer_Tnp_hAT"/>
    <property type="match status" value="1"/>
</dbReference>
<dbReference type="Proteomes" id="UP001549920">
    <property type="component" value="Unassembled WGS sequence"/>
</dbReference>
<feature type="compositionally biased region" description="Polar residues" evidence="1">
    <location>
        <begin position="94"/>
        <end position="109"/>
    </location>
</feature>